<reference evidence="8 9" key="1">
    <citation type="journal article" date="2016" name="Mol. Biol. Evol.">
        <title>Comparative Genomics of Early-Diverging Mushroom-Forming Fungi Provides Insights into the Origins of Lignocellulose Decay Capabilities.</title>
        <authorList>
            <person name="Nagy L.G."/>
            <person name="Riley R."/>
            <person name="Tritt A."/>
            <person name="Adam C."/>
            <person name="Daum C."/>
            <person name="Floudas D."/>
            <person name="Sun H."/>
            <person name="Yadav J.S."/>
            <person name="Pangilinan J."/>
            <person name="Larsson K.H."/>
            <person name="Matsuura K."/>
            <person name="Barry K."/>
            <person name="Labutti K."/>
            <person name="Kuo R."/>
            <person name="Ohm R.A."/>
            <person name="Bhattacharya S.S."/>
            <person name="Shirouzu T."/>
            <person name="Yoshinaga Y."/>
            <person name="Martin F.M."/>
            <person name="Grigoriev I.V."/>
            <person name="Hibbett D.S."/>
        </authorList>
    </citation>
    <scope>NUCLEOTIDE SEQUENCE [LARGE SCALE GENOMIC DNA]</scope>
    <source>
        <strain evidence="8 9">HHB12029</strain>
    </source>
</reference>
<name>A0A165DJY0_EXIGL</name>
<dbReference type="UniPathway" id="UPA00060">
    <property type="reaction ID" value="UER00597"/>
</dbReference>
<dbReference type="GO" id="GO:0005524">
    <property type="term" value="F:ATP binding"/>
    <property type="evidence" value="ECO:0007669"/>
    <property type="project" value="UniProtKB-KW"/>
</dbReference>
<dbReference type="GO" id="GO:0004788">
    <property type="term" value="F:thiamine diphosphokinase activity"/>
    <property type="evidence" value="ECO:0007669"/>
    <property type="project" value="InterPro"/>
</dbReference>
<dbReference type="PIRSF" id="PIRSF031057">
    <property type="entry name" value="Thiamin_pyrophosphokinase"/>
    <property type="match status" value="1"/>
</dbReference>
<dbReference type="FunFam" id="2.60.120.320:FF:000001">
    <property type="entry name" value="Thiamine pyrophosphokinase"/>
    <property type="match status" value="1"/>
</dbReference>
<dbReference type="SMART" id="SM00983">
    <property type="entry name" value="TPK_B1_binding"/>
    <property type="match status" value="1"/>
</dbReference>
<evidence type="ECO:0000313" key="8">
    <source>
        <dbReference type="EMBL" id="KZV84726.1"/>
    </source>
</evidence>
<dbReference type="NCBIfam" id="TIGR01378">
    <property type="entry name" value="thi_PPkinase"/>
    <property type="match status" value="1"/>
</dbReference>
<dbReference type="PANTHER" id="PTHR13622:SF8">
    <property type="entry name" value="THIAMIN PYROPHOSPHOKINASE 1"/>
    <property type="match status" value="1"/>
</dbReference>
<gene>
    <name evidence="8" type="ORF">EXIGLDRAFT_654701</name>
</gene>
<protein>
    <submittedName>
        <fullName evidence="8">Thiamin pyrophosphokinase</fullName>
    </submittedName>
</protein>
<dbReference type="EMBL" id="KV426213">
    <property type="protein sequence ID" value="KZV84726.1"/>
    <property type="molecule type" value="Genomic_DNA"/>
</dbReference>
<feature type="non-terminal residue" evidence="8">
    <location>
        <position position="243"/>
    </location>
</feature>
<evidence type="ECO:0000256" key="5">
    <source>
        <dbReference type="ARBA" id="ARBA00022777"/>
    </source>
</evidence>
<dbReference type="STRING" id="1314781.A0A165DJY0"/>
<evidence type="ECO:0000256" key="2">
    <source>
        <dbReference type="ARBA" id="ARBA00006785"/>
    </source>
</evidence>
<dbReference type="SUPFAM" id="SSF63999">
    <property type="entry name" value="Thiamin pyrophosphokinase, catalytic domain"/>
    <property type="match status" value="1"/>
</dbReference>
<dbReference type="InterPro" id="IPR006282">
    <property type="entry name" value="Thi_PPkinase"/>
</dbReference>
<dbReference type="InterPro" id="IPR036371">
    <property type="entry name" value="TPK_B1-bd_sf"/>
</dbReference>
<evidence type="ECO:0000256" key="1">
    <source>
        <dbReference type="ARBA" id="ARBA00005078"/>
    </source>
</evidence>
<dbReference type="InterPro" id="IPR016966">
    <property type="entry name" value="Thiamin_pyrophosphokinase_euk"/>
</dbReference>
<dbReference type="OrthoDB" id="25149at2759"/>
<dbReference type="InterPro" id="IPR007373">
    <property type="entry name" value="Thiamin_PyroPKinase_B1-bd"/>
</dbReference>
<dbReference type="Gene3D" id="3.40.50.10240">
    <property type="entry name" value="Thiamin pyrophosphokinase, catalytic domain"/>
    <property type="match status" value="1"/>
</dbReference>
<dbReference type="GO" id="GO:0009229">
    <property type="term" value="P:thiamine diphosphate biosynthetic process"/>
    <property type="evidence" value="ECO:0007669"/>
    <property type="project" value="UniProtKB-UniPathway"/>
</dbReference>
<accession>A0A165DJY0</accession>
<keyword evidence="4" id="KW-0547">Nucleotide-binding</keyword>
<dbReference type="Proteomes" id="UP000077266">
    <property type="component" value="Unassembled WGS sequence"/>
</dbReference>
<organism evidence="8 9">
    <name type="scientific">Exidia glandulosa HHB12029</name>
    <dbReference type="NCBI Taxonomy" id="1314781"/>
    <lineage>
        <taxon>Eukaryota</taxon>
        <taxon>Fungi</taxon>
        <taxon>Dikarya</taxon>
        <taxon>Basidiomycota</taxon>
        <taxon>Agaricomycotina</taxon>
        <taxon>Agaricomycetes</taxon>
        <taxon>Auriculariales</taxon>
        <taxon>Exidiaceae</taxon>
        <taxon>Exidia</taxon>
    </lineage>
</organism>
<sequence>MPTSSWNPEFVLRTPSASSVSHRALVILNQPFSYELLSVLWNATAWRACADGGANRLHDVSLKEGLARFKPDVVRGDLDSLRPDVREAYSALGIPIEHDPDQYSTDLMKCLDVVPSHVTEVVLLGGLSGRLDQTVHVLALLHRKRHESRRMFAITDDSLGWVLDAGEHEISLPWPIANGPLGPTCGILPVGVAGTTLTTKGLEWDVEDWPSSFDGLVSTSNHIASGTVRVRTTAPVWWTVEVR</sequence>
<dbReference type="PANTHER" id="PTHR13622">
    <property type="entry name" value="THIAMIN PYROPHOSPHOKINASE"/>
    <property type="match status" value="1"/>
</dbReference>
<evidence type="ECO:0000256" key="3">
    <source>
        <dbReference type="ARBA" id="ARBA00022679"/>
    </source>
</evidence>
<dbReference type="GO" id="GO:0006772">
    <property type="term" value="P:thiamine metabolic process"/>
    <property type="evidence" value="ECO:0007669"/>
    <property type="project" value="InterPro"/>
</dbReference>
<dbReference type="Gene3D" id="2.60.120.320">
    <property type="entry name" value="Thiamin pyrophosphokinase, thiamin-binding domain"/>
    <property type="match status" value="1"/>
</dbReference>
<dbReference type="CDD" id="cd07995">
    <property type="entry name" value="TPK"/>
    <property type="match status" value="1"/>
</dbReference>
<comment type="similarity">
    <text evidence="2">Belongs to the thiamine pyrophosphokinase family.</text>
</comment>
<dbReference type="GO" id="GO:0016301">
    <property type="term" value="F:kinase activity"/>
    <property type="evidence" value="ECO:0007669"/>
    <property type="project" value="UniProtKB-KW"/>
</dbReference>
<dbReference type="Pfam" id="PF04265">
    <property type="entry name" value="TPK_B1_binding"/>
    <property type="match status" value="1"/>
</dbReference>
<keyword evidence="6" id="KW-0067">ATP-binding</keyword>
<dbReference type="InParanoid" id="A0A165DJY0"/>
<comment type="pathway">
    <text evidence="1">Cofactor biosynthesis; thiamine diphosphate biosynthesis; thiamine diphosphate from thiamine: step 1/1.</text>
</comment>
<proteinExistence type="inferred from homology"/>
<keyword evidence="3" id="KW-0808">Transferase</keyword>
<dbReference type="Pfam" id="PF04263">
    <property type="entry name" value="TPK_catalytic"/>
    <property type="match status" value="1"/>
</dbReference>
<evidence type="ECO:0000256" key="4">
    <source>
        <dbReference type="ARBA" id="ARBA00022741"/>
    </source>
</evidence>
<dbReference type="InterPro" id="IPR007371">
    <property type="entry name" value="TPK_catalytic"/>
</dbReference>
<evidence type="ECO:0000256" key="6">
    <source>
        <dbReference type="ARBA" id="ARBA00022840"/>
    </source>
</evidence>
<keyword evidence="9" id="KW-1185">Reference proteome</keyword>
<keyword evidence="5 8" id="KW-0418">Kinase</keyword>
<evidence type="ECO:0000259" key="7">
    <source>
        <dbReference type="SMART" id="SM00983"/>
    </source>
</evidence>
<feature type="domain" description="Thiamin pyrophosphokinase thiamin-binding" evidence="7">
    <location>
        <begin position="166"/>
        <end position="236"/>
    </location>
</feature>
<dbReference type="InterPro" id="IPR036759">
    <property type="entry name" value="TPK_catalytic_sf"/>
</dbReference>
<dbReference type="SUPFAM" id="SSF63862">
    <property type="entry name" value="Thiamin pyrophosphokinase, substrate-binding domain"/>
    <property type="match status" value="1"/>
</dbReference>
<dbReference type="AlphaFoldDB" id="A0A165DJY0"/>
<evidence type="ECO:0000313" key="9">
    <source>
        <dbReference type="Proteomes" id="UP000077266"/>
    </source>
</evidence>
<dbReference type="GO" id="GO:0030975">
    <property type="term" value="F:thiamine binding"/>
    <property type="evidence" value="ECO:0007669"/>
    <property type="project" value="InterPro"/>
</dbReference>